<dbReference type="PANTHER" id="PTHR33605">
    <property type="entry name" value="EARLY NODULIN-93"/>
    <property type="match status" value="1"/>
</dbReference>
<dbReference type="InterPro" id="IPR005050">
    <property type="entry name" value="Enod93"/>
</dbReference>
<proteinExistence type="predicted"/>
<dbReference type="Gramene" id="Mp8g17380.1">
    <property type="protein sequence ID" value="Mp8g17380.1.cds"/>
    <property type="gene ID" value="Mp8g17380"/>
</dbReference>
<gene>
    <name evidence="1" type="ORF">MARPO_0030s0072</name>
</gene>
<dbReference type="OrthoDB" id="1937323at2759"/>
<organism evidence="1 2">
    <name type="scientific">Marchantia polymorpha</name>
    <name type="common">Common liverwort</name>
    <name type="synonym">Marchantia aquatica</name>
    <dbReference type="NCBI Taxonomy" id="3197"/>
    <lineage>
        <taxon>Eukaryota</taxon>
        <taxon>Viridiplantae</taxon>
        <taxon>Streptophyta</taxon>
        <taxon>Embryophyta</taxon>
        <taxon>Marchantiophyta</taxon>
        <taxon>Marchantiopsida</taxon>
        <taxon>Marchantiidae</taxon>
        <taxon>Marchantiales</taxon>
        <taxon>Marchantiaceae</taxon>
        <taxon>Marchantia</taxon>
    </lineage>
</organism>
<keyword evidence="2" id="KW-1185">Reference proteome</keyword>
<sequence length="155" mass="16863">MASNARDWWSQKRQLMMGKTECGPCSAAAARFMIPSAKEVALATVDTVLHHERQHSNNTDEEVRLARARECTDAGVRAGLEAAVYAVIASSIPTLAATRMIPWAKANLNYTAQALIISSATVATYFVVTEKTILACSREASYARLERDRATAKSS</sequence>
<reference evidence="2" key="1">
    <citation type="journal article" date="2017" name="Cell">
        <title>Insights into land plant evolution garnered from the Marchantia polymorpha genome.</title>
        <authorList>
            <person name="Bowman J.L."/>
            <person name="Kohchi T."/>
            <person name="Yamato K.T."/>
            <person name="Jenkins J."/>
            <person name="Shu S."/>
            <person name="Ishizaki K."/>
            <person name="Yamaoka S."/>
            <person name="Nishihama R."/>
            <person name="Nakamura Y."/>
            <person name="Berger F."/>
            <person name="Adam C."/>
            <person name="Aki S.S."/>
            <person name="Althoff F."/>
            <person name="Araki T."/>
            <person name="Arteaga-Vazquez M.A."/>
            <person name="Balasubrmanian S."/>
            <person name="Barry K."/>
            <person name="Bauer D."/>
            <person name="Boehm C.R."/>
            <person name="Briginshaw L."/>
            <person name="Caballero-Perez J."/>
            <person name="Catarino B."/>
            <person name="Chen F."/>
            <person name="Chiyoda S."/>
            <person name="Chovatia M."/>
            <person name="Davies K.M."/>
            <person name="Delmans M."/>
            <person name="Demura T."/>
            <person name="Dierschke T."/>
            <person name="Dolan L."/>
            <person name="Dorantes-Acosta A.E."/>
            <person name="Eklund D.M."/>
            <person name="Florent S.N."/>
            <person name="Flores-Sandoval E."/>
            <person name="Fujiyama A."/>
            <person name="Fukuzawa H."/>
            <person name="Galik B."/>
            <person name="Grimanelli D."/>
            <person name="Grimwood J."/>
            <person name="Grossniklaus U."/>
            <person name="Hamada T."/>
            <person name="Haseloff J."/>
            <person name="Hetherington A.J."/>
            <person name="Higo A."/>
            <person name="Hirakawa Y."/>
            <person name="Hundley H.N."/>
            <person name="Ikeda Y."/>
            <person name="Inoue K."/>
            <person name="Inoue S.I."/>
            <person name="Ishida S."/>
            <person name="Jia Q."/>
            <person name="Kakita M."/>
            <person name="Kanazawa T."/>
            <person name="Kawai Y."/>
            <person name="Kawashima T."/>
            <person name="Kennedy M."/>
            <person name="Kinose K."/>
            <person name="Kinoshita T."/>
            <person name="Kohara Y."/>
            <person name="Koide E."/>
            <person name="Komatsu K."/>
            <person name="Kopischke S."/>
            <person name="Kubo M."/>
            <person name="Kyozuka J."/>
            <person name="Lagercrantz U."/>
            <person name="Lin S.S."/>
            <person name="Lindquist E."/>
            <person name="Lipzen A.M."/>
            <person name="Lu C.W."/>
            <person name="De Luna E."/>
            <person name="Martienssen R.A."/>
            <person name="Minamino N."/>
            <person name="Mizutani M."/>
            <person name="Mizutani M."/>
            <person name="Mochizuki N."/>
            <person name="Monte I."/>
            <person name="Mosher R."/>
            <person name="Nagasaki H."/>
            <person name="Nakagami H."/>
            <person name="Naramoto S."/>
            <person name="Nishitani K."/>
            <person name="Ohtani M."/>
            <person name="Okamoto T."/>
            <person name="Okumura M."/>
            <person name="Phillips J."/>
            <person name="Pollak B."/>
            <person name="Reinders A."/>
            <person name="Rovekamp M."/>
            <person name="Sano R."/>
            <person name="Sawa S."/>
            <person name="Schmid M.W."/>
            <person name="Shirakawa M."/>
            <person name="Solano R."/>
            <person name="Spunde A."/>
            <person name="Suetsugu N."/>
            <person name="Sugano S."/>
            <person name="Sugiyama A."/>
            <person name="Sun R."/>
            <person name="Suzuki Y."/>
            <person name="Takenaka M."/>
            <person name="Takezawa D."/>
            <person name="Tomogane H."/>
            <person name="Tsuzuki M."/>
            <person name="Ueda T."/>
            <person name="Umeda M."/>
            <person name="Ward J.M."/>
            <person name="Watanabe Y."/>
            <person name="Yazaki K."/>
            <person name="Yokoyama R."/>
            <person name="Yoshitake Y."/>
            <person name="Yotsui I."/>
            <person name="Zachgo S."/>
            <person name="Schmutz J."/>
        </authorList>
    </citation>
    <scope>NUCLEOTIDE SEQUENCE [LARGE SCALE GENOMIC DNA]</scope>
    <source>
        <strain evidence="2">Tak-1</strain>
    </source>
</reference>
<dbReference type="Proteomes" id="UP000244005">
    <property type="component" value="Unassembled WGS sequence"/>
</dbReference>
<name>A0A2R6X8A0_MARPO</name>
<dbReference type="Pfam" id="PF03386">
    <property type="entry name" value="ENOD93"/>
    <property type="match status" value="1"/>
</dbReference>
<evidence type="ECO:0000313" key="2">
    <source>
        <dbReference type="Proteomes" id="UP000244005"/>
    </source>
</evidence>
<dbReference type="PANTHER" id="PTHR33605:SF3">
    <property type="entry name" value="EARLY NODULIN-LIKE PROTEIN"/>
    <property type="match status" value="1"/>
</dbReference>
<evidence type="ECO:0000313" key="1">
    <source>
        <dbReference type="EMBL" id="PTQ42330.1"/>
    </source>
</evidence>
<protein>
    <submittedName>
        <fullName evidence="1">Uncharacterized protein</fullName>
    </submittedName>
</protein>
<dbReference type="EMBL" id="KZ772702">
    <property type="protein sequence ID" value="PTQ42330.1"/>
    <property type="molecule type" value="Genomic_DNA"/>
</dbReference>
<dbReference type="AlphaFoldDB" id="A0A2R6X8A0"/>
<dbReference type="OMA" id="TIHECSR"/>
<accession>A0A2R6X8A0</accession>